<dbReference type="InterPro" id="IPR052929">
    <property type="entry name" value="RNase_H-like_EbsB-rel"/>
</dbReference>
<reference evidence="3" key="2">
    <citation type="journal article" date="2017" name="Nat. Plants">
        <title>The Aegilops tauschii genome reveals multiple impacts of transposons.</title>
        <authorList>
            <person name="Zhao G."/>
            <person name="Zou C."/>
            <person name="Li K."/>
            <person name="Wang K."/>
            <person name="Li T."/>
            <person name="Gao L."/>
            <person name="Zhang X."/>
            <person name="Wang H."/>
            <person name="Yang Z."/>
            <person name="Liu X."/>
            <person name="Jiang W."/>
            <person name="Mao L."/>
            <person name="Kong X."/>
            <person name="Jiao Y."/>
            <person name="Jia J."/>
        </authorList>
    </citation>
    <scope>NUCLEOTIDE SEQUENCE [LARGE SCALE GENOMIC DNA]</scope>
    <source>
        <strain evidence="3">cv. AL8/78</strain>
    </source>
</reference>
<dbReference type="InterPro" id="IPR036397">
    <property type="entry name" value="RNaseH_sf"/>
</dbReference>
<feature type="domain" description="RNase H type-1" evidence="1">
    <location>
        <begin position="2"/>
        <end position="114"/>
    </location>
</feature>
<dbReference type="Gramene" id="AET1Gv20268500.1">
    <property type="protein sequence ID" value="AET1Gv20268500.1"/>
    <property type="gene ID" value="AET1Gv20268500"/>
</dbReference>
<reference evidence="2" key="3">
    <citation type="journal article" date="2017" name="Nature">
        <title>Genome sequence of the progenitor of the wheat D genome Aegilops tauschii.</title>
        <authorList>
            <person name="Luo M.C."/>
            <person name="Gu Y.Q."/>
            <person name="Puiu D."/>
            <person name="Wang H."/>
            <person name="Twardziok S.O."/>
            <person name="Deal K.R."/>
            <person name="Huo N."/>
            <person name="Zhu T."/>
            <person name="Wang L."/>
            <person name="Wang Y."/>
            <person name="McGuire P.E."/>
            <person name="Liu S."/>
            <person name="Long H."/>
            <person name="Ramasamy R.K."/>
            <person name="Rodriguez J.C."/>
            <person name="Van S.L."/>
            <person name="Yuan L."/>
            <person name="Wang Z."/>
            <person name="Xia Z."/>
            <person name="Xiao L."/>
            <person name="Anderson O.D."/>
            <person name="Ouyang S."/>
            <person name="Liang Y."/>
            <person name="Zimin A.V."/>
            <person name="Pertea G."/>
            <person name="Qi P."/>
            <person name="Bennetzen J.L."/>
            <person name="Dai X."/>
            <person name="Dawson M.W."/>
            <person name="Muller H.G."/>
            <person name="Kugler K."/>
            <person name="Rivarola-Duarte L."/>
            <person name="Spannagl M."/>
            <person name="Mayer K.F.X."/>
            <person name="Lu F.H."/>
            <person name="Bevan M.W."/>
            <person name="Leroy P."/>
            <person name="Li P."/>
            <person name="You F.M."/>
            <person name="Sun Q."/>
            <person name="Liu Z."/>
            <person name="Lyons E."/>
            <person name="Wicker T."/>
            <person name="Salzberg S.L."/>
            <person name="Devos K.M."/>
            <person name="Dvorak J."/>
        </authorList>
    </citation>
    <scope>NUCLEOTIDE SEQUENCE [LARGE SCALE GENOMIC DNA]</scope>
    <source>
        <strain evidence="2">cv. AL8/78</strain>
    </source>
</reference>
<reference evidence="2" key="5">
    <citation type="journal article" date="2021" name="G3 (Bethesda)">
        <title>Aegilops tauschii genome assembly Aet v5.0 features greater sequence contiguity and improved annotation.</title>
        <authorList>
            <person name="Wang L."/>
            <person name="Zhu T."/>
            <person name="Rodriguez J.C."/>
            <person name="Deal K.R."/>
            <person name="Dubcovsky J."/>
            <person name="McGuire P.E."/>
            <person name="Lux T."/>
            <person name="Spannagl M."/>
            <person name="Mayer K.F.X."/>
            <person name="Baldrich P."/>
            <person name="Meyers B.C."/>
            <person name="Huo N."/>
            <person name="Gu Y.Q."/>
            <person name="Zhou H."/>
            <person name="Devos K.M."/>
            <person name="Bennetzen J.L."/>
            <person name="Unver T."/>
            <person name="Budak H."/>
            <person name="Gulick P.J."/>
            <person name="Galiba G."/>
            <person name="Kalapos B."/>
            <person name="Nelson D.R."/>
            <person name="Li P."/>
            <person name="You F.M."/>
            <person name="Luo M.C."/>
            <person name="Dvorak J."/>
        </authorList>
    </citation>
    <scope>NUCLEOTIDE SEQUENCE [LARGE SCALE GENOMIC DNA]</scope>
    <source>
        <strain evidence="2">cv. AL8/78</strain>
    </source>
</reference>
<dbReference type="Gene3D" id="3.30.420.10">
    <property type="entry name" value="Ribonuclease H-like superfamily/Ribonuclease H"/>
    <property type="match status" value="1"/>
</dbReference>
<dbReference type="Proteomes" id="UP000015105">
    <property type="component" value="Chromosome 1D"/>
</dbReference>
<name>A0A452Y2Q0_AEGTS</name>
<dbReference type="InterPro" id="IPR012337">
    <property type="entry name" value="RNaseH-like_sf"/>
</dbReference>
<dbReference type="GO" id="GO:0004523">
    <property type="term" value="F:RNA-DNA hybrid ribonuclease activity"/>
    <property type="evidence" value="ECO:0007669"/>
    <property type="project" value="InterPro"/>
</dbReference>
<organism evidence="2 3">
    <name type="scientific">Aegilops tauschii subsp. strangulata</name>
    <name type="common">Goatgrass</name>
    <dbReference type="NCBI Taxonomy" id="200361"/>
    <lineage>
        <taxon>Eukaryota</taxon>
        <taxon>Viridiplantae</taxon>
        <taxon>Streptophyta</taxon>
        <taxon>Embryophyta</taxon>
        <taxon>Tracheophyta</taxon>
        <taxon>Spermatophyta</taxon>
        <taxon>Magnoliopsida</taxon>
        <taxon>Liliopsida</taxon>
        <taxon>Poales</taxon>
        <taxon>Poaceae</taxon>
        <taxon>BOP clade</taxon>
        <taxon>Pooideae</taxon>
        <taxon>Triticodae</taxon>
        <taxon>Triticeae</taxon>
        <taxon>Triticinae</taxon>
        <taxon>Aegilops</taxon>
    </lineage>
</organism>
<evidence type="ECO:0000259" key="1">
    <source>
        <dbReference type="Pfam" id="PF13456"/>
    </source>
</evidence>
<dbReference type="AlphaFoldDB" id="A0A452Y2Q0"/>
<dbReference type="PANTHER" id="PTHR47074">
    <property type="entry name" value="BNAC02G40300D PROTEIN"/>
    <property type="match status" value="1"/>
</dbReference>
<dbReference type="PANTHER" id="PTHR47074:SF47">
    <property type="entry name" value="RNASE H TYPE-1 DOMAIN-CONTAINING PROTEIN"/>
    <property type="match status" value="1"/>
</dbReference>
<accession>A0A452Y2Q0</accession>
<dbReference type="InterPro" id="IPR044730">
    <property type="entry name" value="RNase_H-like_dom_plant"/>
</dbReference>
<keyword evidence="3" id="KW-1185">Reference proteome</keyword>
<dbReference type="Pfam" id="PF13456">
    <property type="entry name" value="RVT_3"/>
    <property type="match status" value="1"/>
</dbReference>
<dbReference type="EnsemblPlants" id="AET1Gv20268500.1">
    <property type="protein sequence ID" value="AET1Gv20268500.1"/>
    <property type="gene ID" value="AET1Gv20268500"/>
</dbReference>
<evidence type="ECO:0000313" key="2">
    <source>
        <dbReference type="EnsemblPlants" id="AET1Gv20268500.1"/>
    </source>
</evidence>
<dbReference type="SUPFAM" id="SSF53098">
    <property type="entry name" value="Ribonuclease H-like"/>
    <property type="match status" value="1"/>
</dbReference>
<reference evidence="2" key="4">
    <citation type="submission" date="2019-03" db="UniProtKB">
        <authorList>
            <consortium name="EnsemblPlants"/>
        </authorList>
    </citation>
    <scope>IDENTIFICATION</scope>
</reference>
<reference evidence="3" key="1">
    <citation type="journal article" date="2014" name="Science">
        <title>Ancient hybridizations among the ancestral genomes of bread wheat.</title>
        <authorList>
            <consortium name="International Wheat Genome Sequencing Consortium,"/>
            <person name="Marcussen T."/>
            <person name="Sandve S.R."/>
            <person name="Heier L."/>
            <person name="Spannagl M."/>
            <person name="Pfeifer M."/>
            <person name="Jakobsen K.S."/>
            <person name="Wulff B.B."/>
            <person name="Steuernagel B."/>
            <person name="Mayer K.F."/>
            <person name="Olsen O.A."/>
        </authorList>
    </citation>
    <scope>NUCLEOTIDE SEQUENCE [LARGE SCALE GENOMIC DNA]</scope>
    <source>
        <strain evidence="3">cv. AL8/78</strain>
    </source>
</reference>
<dbReference type="InterPro" id="IPR002156">
    <property type="entry name" value="RNaseH_domain"/>
</dbReference>
<sequence length="115" mass="12229">DSGSGSTGAILRDDMRIFMAASCGDIPFVEDAATAEARALRDGLLLANDLGCNKLYVEADCMEVIEVMQSGGNSLGPAAAIYEECSFLARNFSFIVFNHCPREANMAADVLARNS</sequence>
<protein>
    <recommendedName>
        <fullName evidence="1">RNase H type-1 domain-containing protein</fullName>
    </recommendedName>
</protein>
<dbReference type="CDD" id="cd06222">
    <property type="entry name" value="RNase_H_like"/>
    <property type="match status" value="1"/>
</dbReference>
<dbReference type="GO" id="GO:0003676">
    <property type="term" value="F:nucleic acid binding"/>
    <property type="evidence" value="ECO:0007669"/>
    <property type="project" value="InterPro"/>
</dbReference>
<evidence type="ECO:0000313" key="3">
    <source>
        <dbReference type="Proteomes" id="UP000015105"/>
    </source>
</evidence>
<proteinExistence type="predicted"/>